<evidence type="ECO:0000256" key="1">
    <source>
        <dbReference type="ARBA" id="ARBA00044777"/>
    </source>
</evidence>
<reference evidence="5" key="1">
    <citation type="submission" date="2017-01" db="EMBL/GenBank/DDBJ databases">
        <authorList>
            <person name="Wolfgang W.J."/>
            <person name="Cole J."/>
            <person name="Wroblewski D."/>
            <person name="Mcginnis J."/>
            <person name="Musser K.A."/>
        </authorList>
    </citation>
    <scope>NUCLEOTIDE SEQUENCE [LARGE SCALE GENOMIC DNA]</scope>
    <source>
        <strain evidence="5">DSM 19151</strain>
    </source>
</reference>
<dbReference type="GO" id="GO:0005737">
    <property type="term" value="C:cytoplasm"/>
    <property type="evidence" value="ECO:0007669"/>
    <property type="project" value="UniProtKB-SubCell"/>
</dbReference>
<dbReference type="AlphaFoldDB" id="A0A1X3DGJ2"/>
<gene>
    <name evidence="2" type="primary">scpA</name>
    <name evidence="4" type="ORF">BWD09_00880</name>
</gene>
<accession>A0A1X3DGJ2</accession>
<keyword evidence="5" id="KW-1185">Reference proteome</keyword>
<keyword evidence="2" id="KW-0963">Cytoplasm</keyword>
<dbReference type="PANTHER" id="PTHR33969">
    <property type="entry name" value="SEGREGATION AND CONDENSATION PROTEIN A"/>
    <property type="match status" value="1"/>
</dbReference>
<comment type="subunit">
    <text evidence="2">Component of a cohesin-like complex composed of ScpA, ScpB and the Smc homodimer, in which ScpA and ScpB bind to the head domain of Smc. The presence of the three proteins is required for the association of the complex with DNA.</text>
</comment>
<dbReference type="GO" id="GO:0051301">
    <property type="term" value="P:cell division"/>
    <property type="evidence" value="ECO:0007669"/>
    <property type="project" value="UniProtKB-KW"/>
</dbReference>
<proteinExistence type="inferred from homology"/>
<dbReference type="RefSeq" id="WP_085364852.1">
    <property type="nucleotide sequence ID" value="NZ_CAUJPZ010000003.1"/>
</dbReference>
<feature type="region of interest" description="Disordered" evidence="3">
    <location>
        <begin position="267"/>
        <end position="290"/>
    </location>
</feature>
<keyword evidence="2" id="KW-0131">Cell cycle</keyword>
<evidence type="ECO:0000256" key="2">
    <source>
        <dbReference type="HAMAP-Rule" id="MF_01805"/>
    </source>
</evidence>
<name>A0A1X3DGJ2_9NEIS</name>
<organism evidence="4 5">
    <name type="scientific">Neisseria dentiae</name>
    <dbReference type="NCBI Taxonomy" id="194197"/>
    <lineage>
        <taxon>Bacteria</taxon>
        <taxon>Pseudomonadati</taxon>
        <taxon>Pseudomonadota</taxon>
        <taxon>Betaproteobacteria</taxon>
        <taxon>Neisseriales</taxon>
        <taxon>Neisseriaceae</taxon>
        <taxon>Neisseria</taxon>
    </lineage>
</organism>
<dbReference type="Gene3D" id="6.10.250.2410">
    <property type="match status" value="1"/>
</dbReference>
<dbReference type="Proteomes" id="UP000193118">
    <property type="component" value="Unassembled WGS sequence"/>
</dbReference>
<keyword evidence="2" id="KW-0159">Chromosome partition</keyword>
<dbReference type="EMBL" id="MTBO01000001">
    <property type="protein sequence ID" value="OSI18842.1"/>
    <property type="molecule type" value="Genomic_DNA"/>
</dbReference>
<evidence type="ECO:0000313" key="4">
    <source>
        <dbReference type="EMBL" id="OSI18842.1"/>
    </source>
</evidence>
<dbReference type="OrthoDB" id="9811016at2"/>
<dbReference type="GO" id="GO:0006260">
    <property type="term" value="P:DNA replication"/>
    <property type="evidence" value="ECO:0007669"/>
    <property type="project" value="UniProtKB-UniRule"/>
</dbReference>
<dbReference type="GeneID" id="94580564"/>
<comment type="caution">
    <text evidence="4">The sequence shown here is derived from an EMBL/GenBank/DDBJ whole genome shotgun (WGS) entry which is preliminary data.</text>
</comment>
<dbReference type="GO" id="GO:0007059">
    <property type="term" value="P:chromosome segregation"/>
    <property type="evidence" value="ECO:0007669"/>
    <property type="project" value="UniProtKB-UniRule"/>
</dbReference>
<dbReference type="InterPro" id="IPR023093">
    <property type="entry name" value="ScpA-like_C"/>
</dbReference>
<comment type="similarity">
    <text evidence="2">Belongs to the ScpA family.</text>
</comment>
<sequence>MTAAAENLQRPSENAVAWIFGQPVTDVPQDLFIPPDALKVVLHSFQGPLDLLLYLIRKQNIDVLDIPMIKITEQYLHYIAQMEAYQFDLAAEYLLMAAVLIEIKSRLLLPQPDNTEEGEEADPRAELVRRLLAYEQMKLAAAGLDALPRAGRDFAWAYLPLEIAVEAKLPDVHIADLTQAWLGILSRAKHTKSHAVVQDAVSVRAQMSAILRRLNTQGACRFSELFRPEQGAVYVVVNFIALLELAKEGLVRIVQPENFTEIEIHVKDGGTQEPENGETLSDGLFEKAEN</sequence>
<dbReference type="Gene3D" id="1.10.10.580">
    <property type="entry name" value="Structural maintenance of chromosome 1. Chain E"/>
    <property type="match status" value="1"/>
</dbReference>
<dbReference type="Pfam" id="PF02616">
    <property type="entry name" value="SMC_ScpA"/>
    <property type="match status" value="1"/>
</dbReference>
<dbReference type="InterPro" id="IPR003768">
    <property type="entry name" value="ScpA"/>
</dbReference>
<comment type="subcellular location">
    <subcellularLocation>
        <location evidence="2">Cytoplasm</location>
    </subcellularLocation>
    <text evidence="2">Associated with two foci at the outer edges of the nucleoid region in young cells, and at four foci within both cell halves in older cells.</text>
</comment>
<evidence type="ECO:0000256" key="3">
    <source>
        <dbReference type="SAM" id="MobiDB-lite"/>
    </source>
</evidence>
<comment type="function">
    <text evidence="2">Participates in chromosomal partition during cell division. May act via the formation of a condensin-like complex containing Smc and ScpB that pull DNA away from mid-cell into both cell halves.</text>
</comment>
<protein>
    <recommendedName>
        <fullName evidence="1 2">Segregation and condensation protein A</fullName>
    </recommendedName>
</protein>
<evidence type="ECO:0000313" key="5">
    <source>
        <dbReference type="Proteomes" id="UP000193118"/>
    </source>
</evidence>
<dbReference type="STRING" id="194197.BWD09_00880"/>
<dbReference type="PANTHER" id="PTHR33969:SF2">
    <property type="entry name" value="SEGREGATION AND CONDENSATION PROTEIN A"/>
    <property type="match status" value="1"/>
</dbReference>
<dbReference type="HAMAP" id="MF_01805">
    <property type="entry name" value="ScpA"/>
    <property type="match status" value="1"/>
</dbReference>
<keyword evidence="2" id="KW-0132">Cell division</keyword>